<dbReference type="GO" id="GO:0006355">
    <property type="term" value="P:regulation of DNA-templated transcription"/>
    <property type="evidence" value="ECO:0007669"/>
    <property type="project" value="InterPro"/>
</dbReference>
<feature type="domain" description="NAC" evidence="6">
    <location>
        <begin position="40"/>
        <end position="207"/>
    </location>
</feature>
<gene>
    <name evidence="7" type="ORF">B296_00022772</name>
</gene>
<dbReference type="Pfam" id="PF02365">
    <property type="entry name" value="NAM"/>
    <property type="match status" value="1"/>
</dbReference>
<dbReference type="Proteomes" id="UP000287651">
    <property type="component" value="Unassembled WGS sequence"/>
</dbReference>
<keyword evidence="3" id="KW-0804">Transcription</keyword>
<comment type="caution">
    <text evidence="7">The sequence shown here is derived from an EMBL/GenBank/DDBJ whole genome shotgun (WGS) entry which is preliminary data.</text>
</comment>
<evidence type="ECO:0000259" key="6">
    <source>
        <dbReference type="PROSITE" id="PS51005"/>
    </source>
</evidence>
<evidence type="ECO:0000313" key="7">
    <source>
        <dbReference type="EMBL" id="RRT56782.1"/>
    </source>
</evidence>
<keyword evidence="4" id="KW-0539">Nucleus</keyword>
<dbReference type="Gene3D" id="2.170.150.80">
    <property type="entry name" value="NAC domain"/>
    <property type="match status" value="1"/>
</dbReference>
<evidence type="ECO:0000256" key="2">
    <source>
        <dbReference type="ARBA" id="ARBA00023125"/>
    </source>
</evidence>
<name>A0A426YYH6_ENSVE</name>
<dbReference type="EMBL" id="AMZH03009468">
    <property type="protein sequence ID" value="RRT56782.1"/>
    <property type="molecule type" value="Genomic_DNA"/>
</dbReference>
<sequence>FLSFDYANFFLLSLLLTSGVYETCLFLCSKPFWMENLSALPPGFGFHPTDVELVSHYLKRKTQGHNFDELIPEVDIYKHEPWDLPGNFVTYPGFLCFYCRLMLSIVDMIIILIFVNNQFLIQENFELMLSEVHYLANGTFVLCRVAKRNDWPLENEKTEPVVCKESSSHLSDIEDLDAWVAGLFDSNFGTDSNELEHEAVVCPIYSISYKILQADVSSLVPKQEPVDSHLDQSADNNIGYLLEDDACNILKSDSNNSIQKSNTGTRDDVFTLGRSSRDANVKKENPTFGHTASTNSYESIDTGIQIRQCRAGPSAEVPSSRIRLQVSKVASRNSASVNHTIKFGNEGHHLDLNRSQNQTFSSGLALNQESAVVTSSVSYQFNAKSNPRTEPDRSCPVVSMTLLGAISSNDVTLQKSSSAPLDDPSFIRGIDRGMGMLVPALQSACHSQCFILSACLTGTVALFIYFMLRGDAG</sequence>
<keyword evidence="5" id="KW-1133">Transmembrane helix</keyword>
<dbReference type="PROSITE" id="PS51005">
    <property type="entry name" value="NAC"/>
    <property type="match status" value="1"/>
</dbReference>
<keyword evidence="5" id="KW-0812">Transmembrane</keyword>
<proteinExistence type="predicted"/>
<protein>
    <recommendedName>
        <fullName evidence="6">NAC domain-containing protein</fullName>
    </recommendedName>
</protein>
<dbReference type="InterPro" id="IPR036093">
    <property type="entry name" value="NAC_dom_sf"/>
</dbReference>
<dbReference type="PANTHER" id="PTHR31744">
    <property type="entry name" value="PROTEIN CUP-SHAPED COTYLEDON 2-RELATED"/>
    <property type="match status" value="1"/>
</dbReference>
<feature type="transmembrane region" description="Helical" evidence="5">
    <location>
        <begin position="95"/>
        <end position="115"/>
    </location>
</feature>
<organism evidence="7 8">
    <name type="scientific">Ensete ventricosum</name>
    <name type="common">Abyssinian banana</name>
    <name type="synonym">Musa ensete</name>
    <dbReference type="NCBI Taxonomy" id="4639"/>
    <lineage>
        <taxon>Eukaryota</taxon>
        <taxon>Viridiplantae</taxon>
        <taxon>Streptophyta</taxon>
        <taxon>Embryophyta</taxon>
        <taxon>Tracheophyta</taxon>
        <taxon>Spermatophyta</taxon>
        <taxon>Magnoliopsida</taxon>
        <taxon>Liliopsida</taxon>
        <taxon>Zingiberales</taxon>
        <taxon>Musaceae</taxon>
        <taxon>Ensete</taxon>
    </lineage>
</organism>
<keyword evidence="5" id="KW-0472">Membrane</keyword>
<evidence type="ECO:0000256" key="5">
    <source>
        <dbReference type="SAM" id="Phobius"/>
    </source>
</evidence>
<dbReference type="PANTHER" id="PTHR31744:SF235">
    <property type="entry name" value="NAC DOMAIN-CONTAINING PROTEIN"/>
    <property type="match status" value="1"/>
</dbReference>
<reference evidence="7 8" key="1">
    <citation type="journal article" date="2014" name="Agronomy (Basel)">
        <title>A Draft Genome Sequence for Ensete ventricosum, the Drought-Tolerant Tree Against Hunger.</title>
        <authorList>
            <person name="Harrison J."/>
            <person name="Moore K.A."/>
            <person name="Paszkiewicz K."/>
            <person name="Jones T."/>
            <person name="Grant M."/>
            <person name="Ambacheew D."/>
            <person name="Muzemil S."/>
            <person name="Studholme D.J."/>
        </authorList>
    </citation>
    <scope>NUCLEOTIDE SEQUENCE [LARGE SCALE GENOMIC DNA]</scope>
</reference>
<evidence type="ECO:0000256" key="4">
    <source>
        <dbReference type="ARBA" id="ARBA00023242"/>
    </source>
</evidence>
<feature type="transmembrane region" description="Helical" evidence="5">
    <location>
        <begin position="450"/>
        <end position="468"/>
    </location>
</feature>
<keyword evidence="2" id="KW-0238">DNA-binding</keyword>
<dbReference type="AlphaFoldDB" id="A0A426YYH6"/>
<evidence type="ECO:0000313" key="8">
    <source>
        <dbReference type="Proteomes" id="UP000287651"/>
    </source>
</evidence>
<accession>A0A426YYH6</accession>
<dbReference type="GO" id="GO:0003677">
    <property type="term" value="F:DNA binding"/>
    <property type="evidence" value="ECO:0007669"/>
    <property type="project" value="UniProtKB-KW"/>
</dbReference>
<evidence type="ECO:0000256" key="3">
    <source>
        <dbReference type="ARBA" id="ARBA00023163"/>
    </source>
</evidence>
<feature type="non-terminal residue" evidence="7">
    <location>
        <position position="1"/>
    </location>
</feature>
<feature type="transmembrane region" description="Helical" evidence="5">
    <location>
        <begin position="6"/>
        <end position="28"/>
    </location>
</feature>
<dbReference type="SUPFAM" id="SSF101941">
    <property type="entry name" value="NAC domain"/>
    <property type="match status" value="1"/>
</dbReference>
<dbReference type="InterPro" id="IPR003441">
    <property type="entry name" value="NAC-dom"/>
</dbReference>
<keyword evidence="1" id="KW-0805">Transcription regulation</keyword>
<evidence type="ECO:0000256" key="1">
    <source>
        <dbReference type="ARBA" id="ARBA00023015"/>
    </source>
</evidence>